<dbReference type="Proteomes" id="UP000515161">
    <property type="component" value="Unplaced"/>
</dbReference>
<dbReference type="GO" id="GO:0008270">
    <property type="term" value="F:zinc ion binding"/>
    <property type="evidence" value="ECO:0007669"/>
    <property type="project" value="UniProtKB-KW"/>
</dbReference>
<evidence type="ECO:0000313" key="11">
    <source>
        <dbReference type="RefSeq" id="XP_034052694.1"/>
    </source>
</evidence>
<dbReference type="OrthoDB" id="427030at2759"/>
<feature type="compositionally biased region" description="Basic and acidic residues" evidence="7">
    <location>
        <begin position="245"/>
        <end position="255"/>
    </location>
</feature>
<dbReference type="GO" id="GO:0000978">
    <property type="term" value="F:RNA polymerase II cis-regulatory region sequence-specific DNA binding"/>
    <property type="evidence" value="ECO:0007669"/>
    <property type="project" value="TreeGrafter"/>
</dbReference>
<dbReference type="SMART" id="SM00355">
    <property type="entry name" value="ZnF_C2H2"/>
    <property type="match status" value="4"/>
</dbReference>
<evidence type="ECO:0000256" key="1">
    <source>
        <dbReference type="ARBA" id="ARBA00022723"/>
    </source>
</evidence>
<feature type="compositionally biased region" description="Acidic residues" evidence="7">
    <location>
        <begin position="46"/>
        <end position="62"/>
    </location>
</feature>
<evidence type="ECO:0000313" key="10">
    <source>
        <dbReference type="RefSeq" id="XP_034052693.1"/>
    </source>
</evidence>
<dbReference type="PANTHER" id="PTHR23235:SF142">
    <property type="entry name" value="ZINC FINGER PROTEIN 384"/>
    <property type="match status" value="1"/>
</dbReference>
<dbReference type="AlphaFoldDB" id="A0A6P8SPQ8"/>
<dbReference type="RefSeq" id="XP_034052693.1">
    <property type="nucleotide sequence ID" value="XM_034196802.1"/>
</dbReference>
<dbReference type="RefSeq" id="XP_034052694.1">
    <property type="nucleotide sequence ID" value="XM_034196803.1"/>
</dbReference>
<dbReference type="Gene3D" id="3.30.160.60">
    <property type="entry name" value="Classic Zinc Finger"/>
    <property type="match status" value="4"/>
</dbReference>
<feature type="domain" description="C2H2-type" evidence="8">
    <location>
        <begin position="151"/>
        <end position="178"/>
    </location>
</feature>
<feature type="compositionally biased region" description="Basic and acidic residues" evidence="7">
    <location>
        <begin position="35"/>
        <end position="45"/>
    </location>
</feature>
<keyword evidence="5" id="KW-0539">Nucleus</keyword>
<evidence type="ECO:0000256" key="4">
    <source>
        <dbReference type="ARBA" id="ARBA00022833"/>
    </source>
</evidence>
<dbReference type="PROSITE" id="PS00028">
    <property type="entry name" value="ZINC_FINGER_C2H2_1"/>
    <property type="match status" value="3"/>
</dbReference>
<name>A0A6P8SPQ8_GYMAC</name>
<dbReference type="Pfam" id="PF13465">
    <property type="entry name" value="zf-H2C2_2"/>
    <property type="match status" value="1"/>
</dbReference>
<dbReference type="KEGG" id="gacu:117533159"/>
<feature type="region of interest" description="Disordered" evidence="7">
    <location>
        <begin position="195"/>
        <end position="281"/>
    </location>
</feature>
<keyword evidence="3 6" id="KW-0863">Zinc-finger</keyword>
<dbReference type="GO" id="GO:0000981">
    <property type="term" value="F:DNA-binding transcription factor activity, RNA polymerase II-specific"/>
    <property type="evidence" value="ECO:0007669"/>
    <property type="project" value="TreeGrafter"/>
</dbReference>
<feature type="region of interest" description="Disordered" evidence="7">
    <location>
        <begin position="22"/>
        <end position="94"/>
    </location>
</feature>
<dbReference type="GeneID" id="117533159"/>
<evidence type="ECO:0000259" key="8">
    <source>
        <dbReference type="PROSITE" id="PS50157"/>
    </source>
</evidence>
<keyword evidence="1" id="KW-0479">Metal-binding</keyword>
<evidence type="ECO:0000256" key="2">
    <source>
        <dbReference type="ARBA" id="ARBA00022737"/>
    </source>
</evidence>
<keyword evidence="9" id="KW-1185">Reference proteome</keyword>
<feature type="domain" description="C2H2-type" evidence="8">
    <location>
        <begin position="123"/>
        <end position="150"/>
    </location>
</feature>
<dbReference type="PANTHER" id="PTHR23235">
    <property type="entry name" value="KRUEPPEL-LIKE TRANSCRIPTION FACTOR"/>
    <property type="match status" value="1"/>
</dbReference>
<sequence>MMKRNLSPLSFIKDKLNTWKQKLDGEDCGGPEPARNSDPERHLQPETEDNPGDSSEPDTEDSGDWKETREPGSNSQRNKQDPFSDSRRRTGKKHFRCSQCAKGFGRKSSLNRHIIIHTGEKPFGCSVCKKSFAQSGDLKRHMRFHTGNKPFRCSVCEKSFTQSGDLKTHMRNHTGEKPFSCSVCDKRFTQSHQVKSHKCVGRQSSQLHQTQTEENREAEPPASSSAEHMETEADGEDCGGPEPARNSDPERHLQPETEDNPGGSSEPDIFQVKSAIKKEDN</sequence>
<organism evidence="9 10">
    <name type="scientific">Gymnodraco acuticeps</name>
    <name type="common">Antarctic dragonfish</name>
    <dbReference type="NCBI Taxonomy" id="8218"/>
    <lineage>
        <taxon>Eukaryota</taxon>
        <taxon>Metazoa</taxon>
        <taxon>Chordata</taxon>
        <taxon>Craniata</taxon>
        <taxon>Vertebrata</taxon>
        <taxon>Euteleostomi</taxon>
        <taxon>Actinopterygii</taxon>
        <taxon>Neopterygii</taxon>
        <taxon>Teleostei</taxon>
        <taxon>Neoteleostei</taxon>
        <taxon>Acanthomorphata</taxon>
        <taxon>Eupercaria</taxon>
        <taxon>Perciformes</taxon>
        <taxon>Notothenioidei</taxon>
        <taxon>Bathydraconidae</taxon>
        <taxon>Gymnodraco</taxon>
    </lineage>
</organism>
<feature type="compositionally biased region" description="Basic and acidic residues" evidence="7">
    <location>
        <begin position="78"/>
        <end position="88"/>
    </location>
</feature>
<feature type="domain" description="C2H2-type" evidence="8">
    <location>
        <begin position="179"/>
        <end position="213"/>
    </location>
</feature>
<reference evidence="10 11" key="1">
    <citation type="submission" date="2025-04" db="UniProtKB">
        <authorList>
            <consortium name="RefSeq"/>
        </authorList>
    </citation>
    <scope>IDENTIFICATION</scope>
</reference>
<keyword evidence="4" id="KW-0862">Zinc</keyword>
<accession>A0A6P8SPQ8</accession>
<proteinExistence type="predicted"/>
<dbReference type="FunFam" id="3.30.160.60:FF:001818">
    <property type="entry name" value="GDNF-inducible zinc finger protein 1 isoform X1"/>
    <property type="match status" value="1"/>
</dbReference>
<dbReference type="PROSITE" id="PS50157">
    <property type="entry name" value="ZINC_FINGER_C2H2_2"/>
    <property type="match status" value="4"/>
</dbReference>
<evidence type="ECO:0000256" key="5">
    <source>
        <dbReference type="ARBA" id="ARBA00023242"/>
    </source>
</evidence>
<evidence type="ECO:0000256" key="3">
    <source>
        <dbReference type="ARBA" id="ARBA00022771"/>
    </source>
</evidence>
<dbReference type="InterPro" id="IPR013087">
    <property type="entry name" value="Znf_C2H2_type"/>
</dbReference>
<protein>
    <submittedName>
        <fullName evidence="10 11">Zinc finger protein 79-like</fullName>
    </submittedName>
</protein>
<dbReference type="SUPFAM" id="SSF57667">
    <property type="entry name" value="beta-beta-alpha zinc fingers"/>
    <property type="match status" value="2"/>
</dbReference>
<keyword evidence="2" id="KW-0677">Repeat</keyword>
<evidence type="ECO:0000256" key="7">
    <source>
        <dbReference type="SAM" id="MobiDB-lite"/>
    </source>
</evidence>
<dbReference type="FunFam" id="3.30.160.60:FF:000446">
    <property type="entry name" value="Zinc finger protein"/>
    <property type="match status" value="3"/>
</dbReference>
<dbReference type="Pfam" id="PF00096">
    <property type="entry name" value="zf-C2H2"/>
    <property type="match status" value="2"/>
</dbReference>
<dbReference type="InterPro" id="IPR036236">
    <property type="entry name" value="Znf_C2H2_sf"/>
</dbReference>
<evidence type="ECO:0000256" key="6">
    <source>
        <dbReference type="PROSITE-ProRule" id="PRU00042"/>
    </source>
</evidence>
<evidence type="ECO:0000313" key="9">
    <source>
        <dbReference type="Proteomes" id="UP000515161"/>
    </source>
</evidence>
<feature type="domain" description="C2H2-type" evidence="8">
    <location>
        <begin position="95"/>
        <end position="122"/>
    </location>
</feature>
<gene>
    <name evidence="10 11" type="primary">LOC117533159</name>
</gene>